<dbReference type="InterPro" id="IPR050336">
    <property type="entry name" value="Chromosome_partition/occlusion"/>
</dbReference>
<accession>A0A1A7C5T6</accession>
<feature type="coiled-coil region" evidence="1">
    <location>
        <begin position="50"/>
        <end position="114"/>
    </location>
</feature>
<evidence type="ECO:0000259" key="2">
    <source>
        <dbReference type="SMART" id="SM00470"/>
    </source>
</evidence>
<protein>
    <submittedName>
        <fullName evidence="3">Chromosome partitioning protein, ParB family</fullName>
    </submittedName>
</protein>
<reference evidence="3 4" key="1">
    <citation type="submission" date="2016-04" db="EMBL/GenBank/DDBJ databases">
        <title>Draft genome sequence of Janthinobacterium psychrotolerans sp. nov., isolated from freshwater sediments in Denmark.</title>
        <authorList>
            <person name="Gong X."/>
            <person name="Skrivergaard S."/>
            <person name="Korsgaard B.S."/>
            <person name="Schreiber L."/>
            <person name="Marshall I.P."/>
            <person name="Finster K."/>
            <person name="Schramm A."/>
        </authorList>
    </citation>
    <scope>NUCLEOTIDE SEQUENCE [LARGE SCALE GENOMIC DNA]</scope>
    <source>
        <strain evidence="3 4">S3-2</strain>
    </source>
</reference>
<evidence type="ECO:0000256" key="1">
    <source>
        <dbReference type="SAM" id="Coils"/>
    </source>
</evidence>
<dbReference type="EMBL" id="LOCQ01000040">
    <property type="protein sequence ID" value="OBV41067.1"/>
    <property type="molecule type" value="Genomic_DNA"/>
</dbReference>
<dbReference type="GO" id="GO:0005694">
    <property type="term" value="C:chromosome"/>
    <property type="evidence" value="ECO:0007669"/>
    <property type="project" value="TreeGrafter"/>
</dbReference>
<keyword evidence="1" id="KW-0175">Coiled coil</keyword>
<dbReference type="Gene3D" id="1.10.10.2830">
    <property type="match status" value="1"/>
</dbReference>
<dbReference type="SMART" id="SM00470">
    <property type="entry name" value="ParB"/>
    <property type="match status" value="1"/>
</dbReference>
<dbReference type="SUPFAM" id="SSF109709">
    <property type="entry name" value="KorB DNA-binding domain-like"/>
    <property type="match status" value="1"/>
</dbReference>
<dbReference type="GO" id="GO:0007059">
    <property type="term" value="P:chromosome segregation"/>
    <property type="evidence" value="ECO:0007669"/>
    <property type="project" value="TreeGrafter"/>
</dbReference>
<comment type="caution">
    <text evidence="3">The sequence shown here is derived from an EMBL/GenBank/DDBJ whole genome shotgun (WGS) entry which is preliminary data.</text>
</comment>
<name>A0A1A7C5T6_9BURK</name>
<evidence type="ECO:0000313" key="3">
    <source>
        <dbReference type="EMBL" id="OBV41067.1"/>
    </source>
</evidence>
<dbReference type="Pfam" id="PF02195">
    <property type="entry name" value="ParB_N"/>
    <property type="match status" value="1"/>
</dbReference>
<dbReference type="Gene3D" id="3.90.1530.30">
    <property type="match status" value="1"/>
</dbReference>
<dbReference type="PANTHER" id="PTHR33375:SF1">
    <property type="entry name" value="CHROMOSOME-PARTITIONING PROTEIN PARB-RELATED"/>
    <property type="match status" value="1"/>
</dbReference>
<dbReference type="STRING" id="1747903.ASR47_102338"/>
<gene>
    <name evidence="3" type="ORF">ASR47_102338</name>
</gene>
<dbReference type="AlphaFoldDB" id="A0A1A7C5T6"/>
<proteinExistence type="predicted"/>
<dbReference type="Proteomes" id="UP000092713">
    <property type="component" value="Unassembled WGS sequence"/>
</dbReference>
<dbReference type="SUPFAM" id="SSF110849">
    <property type="entry name" value="ParB/Sulfiredoxin"/>
    <property type="match status" value="1"/>
</dbReference>
<keyword evidence="4" id="KW-1185">Reference proteome</keyword>
<dbReference type="InterPro" id="IPR003115">
    <property type="entry name" value="ParB_N"/>
</dbReference>
<dbReference type="InterPro" id="IPR036086">
    <property type="entry name" value="ParB/Sulfiredoxin_sf"/>
</dbReference>
<dbReference type="PANTHER" id="PTHR33375">
    <property type="entry name" value="CHROMOSOME-PARTITIONING PROTEIN PARB-RELATED"/>
    <property type="match status" value="1"/>
</dbReference>
<sequence>MSNKDDKRPPRVNKLAARLLGQTANLERNVSENPPTPIASQRNVTMPGQLGAFRIEAQKYQAKIDELQRQLDEAVAKQADGGSDVESADLRARLAQLQEASRAEVEALKAALDEAALSAGVPFEAPVARIRKIPGRQRQLTNAERDALYANLDSNKLVTPVTLRPTPDGWYEVVSGHNRFDFYVDRGRATIPAVLDLSDDEHADRDAFYANLLHNTLPDYAKYVGFKKLLDEDQTLTIADVAKHAGVPRTTVANLMVFGELPAEAIRLLDAQQDKVGRSAAAELAALHAKGHTEGVMAAIQAIVNGTSSQSEAVAMATRSARRAVAPRVAPAPVTVRSGRATYCKVHQAKKVLRLEFTKDVDAELAMNEITKVLQALADGSKK</sequence>
<feature type="domain" description="ParB-like N-terminal" evidence="2">
    <location>
        <begin position="123"/>
        <end position="212"/>
    </location>
</feature>
<dbReference type="OrthoDB" id="248048at2"/>
<evidence type="ECO:0000313" key="4">
    <source>
        <dbReference type="Proteomes" id="UP000092713"/>
    </source>
</evidence>
<dbReference type="RefSeq" id="WP_065306360.1">
    <property type="nucleotide sequence ID" value="NZ_LOCQ01000040.1"/>
</dbReference>
<organism evidence="3 4">
    <name type="scientific">Janthinobacterium psychrotolerans</name>
    <dbReference type="NCBI Taxonomy" id="1747903"/>
    <lineage>
        <taxon>Bacteria</taxon>
        <taxon>Pseudomonadati</taxon>
        <taxon>Pseudomonadota</taxon>
        <taxon>Betaproteobacteria</taxon>
        <taxon>Burkholderiales</taxon>
        <taxon>Oxalobacteraceae</taxon>
        <taxon>Janthinobacterium</taxon>
    </lineage>
</organism>